<organism evidence="1 2">
    <name type="scientific">Tegillarca granosa</name>
    <name type="common">Malaysian cockle</name>
    <name type="synonym">Anadara granosa</name>
    <dbReference type="NCBI Taxonomy" id="220873"/>
    <lineage>
        <taxon>Eukaryota</taxon>
        <taxon>Metazoa</taxon>
        <taxon>Spiralia</taxon>
        <taxon>Lophotrochozoa</taxon>
        <taxon>Mollusca</taxon>
        <taxon>Bivalvia</taxon>
        <taxon>Autobranchia</taxon>
        <taxon>Pteriomorphia</taxon>
        <taxon>Arcoida</taxon>
        <taxon>Arcoidea</taxon>
        <taxon>Arcidae</taxon>
        <taxon>Tegillarca</taxon>
    </lineage>
</organism>
<gene>
    <name evidence="1" type="ORF">KUTeg_004241</name>
</gene>
<evidence type="ECO:0000313" key="1">
    <source>
        <dbReference type="EMBL" id="KAJ8319150.1"/>
    </source>
</evidence>
<name>A0ABQ9FS99_TEGGR</name>
<accession>A0ABQ9FS99</accession>
<sequence>MEKSTNFEIKWKNRKTSFYAEEYIDAKNSNLSVGWSSGDHSASDCLRLVSTRSLNGSSTSFILLCGSLKDHPTCGSVVGDLTRFPLRGILIFVGSRSVQFIRHQFIQIFFSMTGPGRHDVLFMIICIEAEQCRDVPDTYSQEDLSASEGNLNIPFGPSTVSLSSKDKAKLKGGVGALGSLSIRKTEIWQVRLKQQTGNYHVECRHIKLNSDLLKLLKKRLFLLSVKDGKHVNFKENQTDARKGEILPGLDKIRQLEEKTCTAKLEAKE</sequence>
<dbReference type="Proteomes" id="UP001217089">
    <property type="component" value="Unassembled WGS sequence"/>
</dbReference>
<keyword evidence="2" id="KW-1185">Reference proteome</keyword>
<dbReference type="EMBL" id="JARBDR010000214">
    <property type="protein sequence ID" value="KAJ8319150.1"/>
    <property type="molecule type" value="Genomic_DNA"/>
</dbReference>
<protein>
    <submittedName>
        <fullName evidence="1">Uncharacterized protein</fullName>
    </submittedName>
</protein>
<reference evidence="1 2" key="1">
    <citation type="submission" date="2022-12" db="EMBL/GenBank/DDBJ databases">
        <title>Chromosome-level genome of Tegillarca granosa.</title>
        <authorList>
            <person name="Kim J."/>
        </authorList>
    </citation>
    <scope>NUCLEOTIDE SEQUENCE [LARGE SCALE GENOMIC DNA]</scope>
    <source>
        <strain evidence="1">Teg-2019</strain>
        <tissue evidence="1">Adductor muscle</tissue>
    </source>
</reference>
<evidence type="ECO:0000313" key="2">
    <source>
        <dbReference type="Proteomes" id="UP001217089"/>
    </source>
</evidence>
<comment type="caution">
    <text evidence="1">The sequence shown here is derived from an EMBL/GenBank/DDBJ whole genome shotgun (WGS) entry which is preliminary data.</text>
</comment>
<proteinExistence type="predicted"/>